<evidence type="ECO:0000256" key="5">
    <source>
        <dbReference type="ARBA" id="ARBA00022842"/>
    </source>
</evidence>
<feature type="transmembrane region" description="Helical" evidence="9">
    <location>
        <begin position="306"/>
        <end position="326"/>
    </location>
</feature>
<keyword evidence="9" id="KW-1003">Cell membrane</keyword>
<keyword evidence="12" id="KW-1185">Reference proteome</keyword>
<evidence type="ECO:0000256" key="2">
    <source>
        <dbReference type="ARBA" id="ARBA00009749"/>
    </source>
</evidence>
<dbReference type="NCBIfam" id="TIGR00400">
    <property type="entry name" value="mgtE"/>
    <property type="match status" value="1"/>
</dbReference>
<dbReference type="PROSITE" id="PS51371">
    <property type="entry name" value="CBS"/>
    <property type="match status" value="2"/>
</dbReference>
<reference evidence="12" key="1">
    <citation type="submission" date="2023-07" db="EMBL/GenBank/DDBJ databases">
        <title>Functional and genomic diversity of the sorghum phyllosphere microbiome.</title>
        <authorList>
            <person name="Shade A."/>
        </authorList>
    </citation>
    <scope>NUCLEOTIDE SEQUENCE [LARGE SCALE GENOMIC DNA]</scope>
    <source>
        <strain evidence="12">SORGH_AS_0422</strain>
    </source>
</reference>
<keyword evidence="6 9" id="KW-1133">Transmembrane helix</keyword>
<organism evidence="11 12">
    <name type="scientific">Mucilaginibacter terrae</name>
    <dbReference type="NCBI Taxonomy" id="1955052"/>
    <lineage>
        <taxon>Bacteria</taxon>
        <taxon>Pseudomonadati</taxon>
        <taxon>Bacteroidota</taxon>
        <taxon>Sphingobacteriia</taxon>
        <taxon>Sphingobacteriales</taxon>
        <taxon>Sphingobacteriaceae</taxon>
        <taxon>Mucilaginibacter</taxon>
    </lineage>
</organism>
<dbReference type="Proteomes" id="UP001258315">
    <property type="component" value="Unassembled WGS sequence"/>
</dbReference>
<comment type="subunit">
    <text evidence="9">Homodimer.</text>
</comment>
<sequence length="469" mass="52149">MYLHCPFLCLFAPFFVPWACMQSFEIDKSDLLRVKAALEGDDATLQEVLQQYHSSEIAIIFEKLEPEERERIINILPTDEASSVISEMDEEHHPAELLVNLTPEKRSEIVEELDYDDATDLISQLDEEDQKEILDDIDQEDATNIRALLSYDEDTAGGLMNTELIKVNINHTKNEALEEIISQSEEMEEFYTLYAVNDDDELVGILSIKDLIKAKKQVRVEELVNKDFVYVKADLDQEEVAKLISQYNITSIPVVNDGMKLLGRITVDDIIDVMEEENTEDILKISGVSEDEELAGGWRDAVKSRLPWLVINLATAFLAASVIRAYDDTLDKLPIIKAYITIIAGMGGNAATQALAVTVRRISLSNLNDKQAYVTVTKEFLVGLTNGAVNGIIVSMVAVWYDANPLLGLVLFFAMTGNVIVAALTGATVPMLLKRVGIDPAVASSIIITTFTDCIGFLLPLWLATKLLL</sequence>
<dbReference type="InterPro" id="IPR038076">
    <property type="entry name" value="MgtE_N_sf"/>
</dbReference>
<comment type="function">
    <text evidence="9">Acts as a magnesium transporter.</text>
</comment>
<dbReference type="Gene3D" id="3.10.580.10">
    <property type="entry name" value="CBS-domain"/>
    <property type="match status" value="1"/>
</dbReference>
<keyword evidence="4 9" id="KW-0812">Transmembrane</keyword>
<dbReference type="Gene3D" id="1.25.60.10">
    <property type="entry name" value="MgtE N-terminal domain-like"/>
    <property type="match status" value="1"/>
</dbReference>
<dbReference type="InterPro" id="IPR036739">
    <property type="entry name" value="SLC41_membr_dom_sf"/>
</dbReference>
<dbReference type="SUPFAM" id="SSF161093">
    <property type="entry name" value="MgtE membrane domain-like"/>
    <property type="match status" value="1"/>
</dbReference>
<keyword evidence="3 9" id="KW-0813">Transport</keyword>
<dbReference type="InterPro" id="IPR046342">
    <property type="entry name" value="CBS_dom_sf"/>
</dbReference>
<dbReference type="SUPFAM" id="SSF54631">
    <property type="entry name" value="CBS-domain pair"/>
    <property type="match status" value="1"/>
</dbReference>
<feature type="domain" description="CBS" evidence="10">
    <location>
        <begin position="160"/>
        <end position="222"/>
    </location>
</feature>
<dbReference type="Gene3D" id="1.10.357.20">
    <property type="entry name" value="SLC41 divalent cation transporters, integral membrane domain"/>
    <property type="match status" value="1"/>
</dbReference>
<dbReference type="Pfam" id="PF00571">
    <property type="entry name" value="CBS"/>
    <property type="match status" value="2"/>
</dbReference>
<comment type="subcellular location">
    <subcellularLocation>
        <location evidence="9">Cell membrane</location>
        <topology evidence="9">Multi-pass membrane protein</topology>
    </subcellularLocation>
    <subcellularLocation>
        <location evidence="1">Membrane</location>
        <topology evidence="1">Multi-pass membrane protein</topology>
    </subcellularLocation>
</comment>
<evidence type="ECO:0000313" key="11">
    <source>
        <dbReference type="EMBL" id="MDT3401727.1"/>
    </source>
</evidence>
<feature type="transmembrane region" description="Helical" evidence="9">
    <location>
        <begin position="338"/>
        <end position="359"/>
    </location>
</feature>
<dbReference type="InterPro" id="IPR000644">
    <property type="entry name" value="CBS_dom"/>
</dbReference>
<dbReference type="PANTHER" id="PTHR43773">
    <property type="entry name" value="MAGNESIUM TRANSPORTER MGTE"/>
    <property type="match status" value="1"/>
</dbReference>
<feature type="transmembrane region" description="Helical" evidence="9">
    <location>
        <begin position="441"/>
        <end position="463"/>
    </location>
</feature>
<evidence type="ECO:0000256" key="1">
    <source>
        <dbReference type="ARBA" id="ARBA00004141"/>
    </source>
</evidence>
<accession>A0ABU3GPM6</accession>
<dbReference type="SMART" id="SM00924">
    <property type="entry name" value="MgtE_N"/>
    <property type="match status" value="1"/>
</dbReference>
<dbReference type="SUPFAM" id="SSF158791">
    <property type="entry name" value="MgtE N-terminal domain-like"/>
    <property type="match status" value="1"/>
</dbReference>
<name>A0ABU3GPM6_9SPHI</name>
<comment type="similarity">
    <text evidence="2 9">Belongs to the SLC41A transporter family.</text>
</comment>
<keyword evidence="8" id="KW-0129">CBS domain</keyword>
<gene>
    <name evidence="11" type="ORF">QE417_000799</name>
</gene>
<feature type="domain" description="CBS" evidence="10">
    <location>
        <begin position="224"/>
        <end position="280"/>
    </location>
</feature>
<keyword evidence="9" id="KW-0479">Metal-binding</keyword>
<dbReference type="PANTHER" id="PTHR43773:SF1">
    <property type="entry name" value="MAGNESIUM TRANSPORTER MGTE"/>
    <property type="match status" value="1"/>
</dbReference>
<dbReference type="InterPro" id="IPR006667">
    <property type="entry name" value="SLC41_membr_dom"/>
</dbReference>
<evidence type="ECO:0000256" key="3">
    <source>
        <dbReference type="ARBA" id="ARBA00022448"/>
    </source>
</evidence>
<evidence type="ECO:0000256" key="4">
    <source>
        <dbReference type="ARBA" id="ARBA00022692"/>
    </source>
</evidence>
<keyword evidence="5 9" id="KW-0460">Magnesium</keyword>
<dbReference type="SMART" id="SM00116">
    <property type="entry name" value="CBS"/>
    <property type="match status" value="2"/>
</dbReference>
<dbReference type="InterPro" id="IPR006669">
    <property type="entry name" value="MgtE_transporter"/>
</dbReference>
<evidence type="ECO:0000256" key="8">
    <source>
        <dbReference type="PROSITE-ProRule" id="PRU00703"/>
    </source>
</evidence>
<evidence type="ECO:0000256" key="6">
    <source>
        <dbReference type="ARBA" id="ARBA00022989"/>
    </source>
</evidence>
<evidence type="ECO:0000259" key="10">
    <source>
        <dbReference type="PROSITE" id="PS51371"/>
    </source>
</evidence>
<evidence type="ECO:0000256" key="9">
    <source>
        <dbReference type="RuleBase" id="RU362011"/>
    </source>
</evidence>
<evidence type="ECO:0000313" key="12">
    <source>
        <dbReference type="Proteomes" id="UP001258315"/>
    </source>
</evidence>
<keyword evidence="7 9" id="KW-0472">Membrane</keyword>
<proteinExistence type="inferred from homology"/>
<dbReference type="InterPro" id="IPR006668">
    <property type="entry name" value="Mg_transptr_MgtE_intracell_dom"/>
</dbReference>
<feature type="transmembrane region" description="Helical" evidence="9">
    <location>
        <begin position="380"/>
        <end position="401"/>
    </location>
</feature>
<evidence type="ECO:0000256" key="7">
    <source>
        <dbReference type="ARBA" id="ARBA00023136"/>
    </source>
</evidence>
<feature type="transmembrane region" description="Helical" evidence="9">
    <location>
        <begin position="407"/>
        <end position="429"/>
    </location>
</feature>
<dbReference type="Pfam" id="PF03448">
    <property type="entry name" value="MgtE_N"/>
    <property type="match status" value="1"/>
</dbReference>
<comment type="caution">
    <text evidence="11">The sequence shown here is derived from an EMBL/GenBank/DDBJ whole genome shotgun (WGS) entry which is preliminary data.</text>
</comment>
<protein>
    <recommendedName>
        <fullName evidence="9">Magnesium transporter MgtE</fullName>
    </recommendedName>
</protein>
<dbReference type="EMBL" id="JAVLVU010000001">
    <property type="protein sequence ID" value="MDT3401727.1"/>
    <property type="molecule type" value="Genomic_DNA"/>
</dbReference>
<dbReference type="CDD" id="cd04606">
    <property type="entry name" value="CBS_pair_Mg_transporter"/>
    <property type="match status" value="1"/>
</dbReference>
<dbReference type="Pfam" id="PF01769">
    <property type="entry name" value="MgtE"/>
    <property type="match status" value="1"/>
</dbReference>